<dbReference type="HOGENOM" id="CLU_201815_0_0_5"/>
<evidence type="ECO:0000313" key="2">
    <source>
        <dbReference type="Proteomes" id="UP000007471"/>
    </source>
</evidence>
<dbReference type="Proteomes" id="UP000007471">
    <property type="component" value="Chromosome"/>
</dbReference>
<protein>
    <recommendedName>
        <fullName evidence="3">C2H2-type domain-containing protein</fullName>
    </recommendedName>
</protein>
<gene>
    <name evidence="1" type="ordered locus">Mesci_5549</name>
</gene>
<dbReference type="AlphaFoldDB" id="E8TFI3"/>
<organism evidence="1 2">
    <name type="scientific">Mesorhizobium ciceri biovar biserrulae (strain HAMBI 2942 / LMG 23838 / WSM1271)</name>
    <dbReference type="NCBI Taxonomy" id="765698"/>
    <lineage>
        <taxon>Bacteria</taxon>
        <taxon>Pseudomonadati</taxon>
        <taxon>Pseudomonadota</taxon>
        <taxon>Alphaproteobacteria</taxon>
        <taxon>Hyphomicrobiales</taxon>
        <taxon>Phyllobacteriaceae</taxon>
        <taxon>Mesorhizobium</taxon>
    </lineage>
</organism>
<dbReference type="PATRIC" id="fig|765698.3.peg.6073"/>
<proteinExistence type="predicted"/>
<evidence type="ECO:0008006" key="3">
    <source>
        <dbReference type="Google" id="ProtNLM"/>
    </source>
</evidence>
<name>E8TFI3_MESCW</name>
<dbReference type="STRING" id="765698.Mesci_5549"/>
<dbReference type="KEGG" id="mci:Mesci_5549"/>
<dbReference type="OrthoDB" id="8084371at2"/>
<accession>E8TFI3</accession>
<evidence type="ECO:0000313" key="1">
    <source>
        <dbReference type="EMBL" id="ADV14646.1"/>
    </source>
</evidence>
<sequence length="72" mass="8118">MPLSESLHSVEMEFRCSECGLGFVKPGRWFKSAAQHHCSGCHHLTHLTYPKKLALFDKYAKLPTMGIGGEER</sequence>
<reference evidence="2" key="1">
    <citation type="submission" date="2011-01" db="EMBL/GenBank/DDBJ databases">
        <title>Complete sequence of chromosome of Mesorhizobium ciceri bv. biserrulae WSM1271.</title>
        <authorList>
            <person name="Lucas S."/>
            <person name="Copeland A."/>
            <person name="Lapidus A."/>
            <person name="Cheng J.-F."/>
            <person name="Goodwin L."/>
            <person name="Pitluck S."/>
            <person name="Teshima H."/>
            <person name="Detter J.C."/>
            <person name="Han C."/>
            <person name="Tapia R."/>
            <person name="Land M."/>
            <person name="Hauser L."/>
            <person name="Kyrpides N."/>
            <person name="Ivanova N."/>
            <person name="Nandasena K."/>
            <person name="Reeve W.G."/>
            <person name="Howieson J.G."/>
            <person name="O'Hara G."/>
            <person name="Tiwari R.P."/>
            <person name="Woyke T."/>
        </authorList>
    </citation>
    <scope>NUCLEOTIDE SEQUENCE [LARGE SCALE GENOMIC DNA]</scope>
    <source>
        <strain evidence="2">HAMBI 2942 / LMG 23838 / WSM1271</strain>
    </source>
</reference>
<dbReference type="EMBL" id="CP002447">
    <property type="protein sequence ID" value="ADV14646.1"/>
    <property type="molecule type" value="Genomic_DNA"/>
</dbReference>